<dbReference type="InterPro" id="IPR036890">
    <property type="entry name" value="HATPase_C_sf"/>
</dbReference>
<keyword evidence="9" id="KW-1133">Transmembrane helix</keyword>
<keyword evidence="7" id="KW-0067">ATP-binding</keyword>
<dbReference type="CDD" id="cd00082">
    <property type="entry name" value="HisKA"/>
    <property type="match status" value="1"/>
</dbReference>
<evidence type="ECO:0000313" key="11">
    <source>
        <dbReference type="EMBL" id="HGF34401.1"/>
    </source>
</evidence>
<comment type="caution">
    <text evidence="11">The sequence shown here is derived from an EMBL/GenBank/DDBJ whole genome shotgun (WGS) entry which is preliminary data.</text>
</comment>
<keyword evidence="6 11" id="KW-0418">Kinase</keyword>
<dbReference type="Pfam" id="PF00512">
    <property type="entry name" value="HisKA"/>
    <property type="match status" value="1"/>
</dbReference>
<feature type="transmembrane region" description="Helical" evidence="9">
    <location>
        <begin position="6"/>
        <end position="26"/>
    </location>
</feature>
<protein>
    <recommendedName>
        <fullName evidence="2">histidine kinase</fullName>
        <ecNumber evidence="2">2.7.13.3</ecNumber>
    </recommendedName>
</protein>
<feature type="domain" description="Histidine kinase" evidence="10">
    <location>
        <begin position="151"/>
        <end position="358"/>
    </location>
</feature>
<gene>
    <name evidence="11" type="ORF">ENW96_08440</name>
</gene>
<evidence type="ECO:0000259" key="10">
    <source>
        <dbReference type="PROSITE" id="PS50109"/>
    </source>
</evidence>
<dbReference type="Pfam" id="PF02518">
    <property type="entry name" value="HATPase_c"/>
    <property type="match status" value="1"/>
</dbReference>
<evidence type="ECO:0000256" key="5">
    <source>
        <dbReference type="ARBA" id="ARBA00022741"/>
    </source>
</evidence>
<dbReference type="PROSITE" id="PS50109">
    <property type="entry name" value="HIS_KIN"/>
    <property type="match status" value="1"/>
</dbReference>
<dbReference type="AlphaFoldDB" id="A0A7C3V005"/>
<proteinExistence type="predicted"/>
<dbReference type="PRINTS" id="PR00344">
    <property type="entry name" value="BCTRLSENSOR"/>
</dbReference>
<evidence type="ECO:0000256" key="9">
    <source>
        <dbReference type="SAM" id="Phobius"/>
    </source>
</evidence>
<dbReference type="Gene3D" id="3.30.565.10">
    <property type="entry name" value="Histidine kinase-like ATPase, C-terminal domain"/>
    <property type="match status" value="1"/>
</dbReference>
<dbReference type="InterPro" id="IPR005467">
    <property type="entry name" value="His_kinase_dom"/>
</dbReference>
<keyword evidence="5" id="KW-0547">Nucleotide-binding</keyword>
<dbReference type="SMART" id="SM00388">
    <property type="entry name" value="HisKA"/>
    <property type="match status" value="1"/>
</dbReference>
<accession>A0A7C3V005</accession>
<dbReference type="PANTHER" id="PTHR43065:SF10">
    <property type="entry name" value="PEROXIDE STRESS-ACTIVATED HISTIDINE KINASE MAK3"/>
    <property type="match status" value="1"/>
</dbReference>
<dbReference type="SMART" id="SM00387">
    <property type="entry name" value="HATPase_c"/>
    <property type="match status" value="1"/>
</dbReference>
<keyword evidence="9" id="KW-0812">Transmembrane</keyword>
<dbReference type="GO" id="GO:0000155">
    <property type="term" value="F:phosphorelay sensor kinase activity"/>
    <property type="evidence" value="ECO:0007669"/>
    <property type="project" value="InterPro"/>
</dbReference>
<name>A0A7C3V005_9BACT</name>
<dbReference type="InterPro" id="IPR036097">
    <property type="entry name" value="HisK_dim/P_sf"/>
</dbReference>
<evidence type="ECO:0000256" key="2">
    <source>
        <dbReference type="ARBA" id="ARBA00012438"/>
    </source>
</evidence>
<reference evidence="11" key="1">
    <citation type="journal article" date="2020" name="mSystems">
        <title>Genome- and Community-Level Interaction Insights into Carbon Utilization and Element Cycling Functions of Hydrothermarchaeota in Hydrothermal Sediment.</title>
        <authorList>
            <person name="Zhou Z."/>
            <person name="Liu Y."/>
            <person name="Xu W."/>
            <person name="Pan J."/>
            <person name="Luo Z.H."/>
            <person name="Li M."/>
        </authorList>
    </citation>
    <scope>NUCLEOTIDE SEQUENCE [LARGE SCALE GENOMIC DNA]</scope>
    <source>
        <strain evidence="11">SpSt-897</strain>
    </source>
</reference>
<evidence type="ECO:0000256" key="7">
    <source>
        <dbReference type="ARBA" id="ARBA00022840"/>
    </source>
</evidence>
<dbReference type="EC" id="2.7.13.3" evidence="2"/>
<evidence type="ECO:0000256" key="6">
    <source>
        <dbReference type="ARBA" id="ARBA00022777"/>
    </source>
</evidence>
<dbReference type="SUPFAM" id="SSF55874">
    <property type="entry name" value="ATPase domain of HSP90 chaperone/DNA topoisomerase II/histidine kinase"/>
    <property type="match status" value="1"/>
</dbReference>
<dbReference type="EMBL" id="DTMF01000208">
    <property type="protein sequence ID" value="HGF34401.1"/>
    <property type="molecule type" value="Genomic_DNA"/>
</dbReference>
<feature type="transmembrane region" description="Helical" evidence="9">
    <location>
        <begin position="46"/>
        <end position="74"/>
    </location>
</feature>
<evidence type="ECO:0000256" key="4">
    <source>
        <dbReference type="ARBA" id="ARBA00022679"/>
    </source>
</evidence>
<dbReference type="InterPro" id="IPR003661">
    <property type="entry name" value="HisK_dim/P_dom"/>
</dbReference>
<dbReference type="GO" id="GO:0005524">
    <property type="term" value="F:ATP binding"/>
    <property type="evidence" value="ECO:0007669"/>
    <property type="project" value="UniProtKB-KW"/>
</dbReference>
<evidence type="ECO:0000256" key="3">
    <source>
        <dbReference type="ARBA" id="ARBA00022553"/>
    </source>
</evidence>
<sequence length="363" mass="40820">MITLPNFPILLVDILGSALVLGLSWAAFKNARKLLAYDPENAVWLFLYWLTLALVAFGISRALGHILGHFLMFAGQAGLWEQVRPYTGGLNAILSILIASVTFFFHTIQKLYRRMEADHHHLESTSHEILTLNKEMEALVMERTMAEMALGIADGIRNPLHVIGGFSQRLLRKTSPDDPARDWAKAIAEATKRLEHMVERFENLAQDKKSFFSQEDLNKIVRGILDMLQPVFERRRVHLITSFHPTPAYSQVNRHLLKVAIAHLLRNALEATPAQGEIHVSTAVEPDATSLVIRDTGKGMTPEILNRIFEPYFTTKVGGTGLGMVFVRQIIDEHRGTIALESEVGKGTKVHIRLPLRFMEPPV</sequence>
<dbReference type="SUPFAM" id="SSF47384">
    <property type="entry name" value="Homodimeric domain of signal transducing histidine kinase"/>
    <property type="match status" value="1"/>
</dbReference>
<dbReference type="PANTHER" id="PTHR43065">
    <property type="entry name" value="SENSOR HISTIDINE KINASE"/>
    <property type="match status" value="1"/>
</dbReference>
<dbReference type="InterPro" id="IPR004358">
    <property type="entry name" value="Sig_transdc_His_kin-like_C"/>
</dbReference>
<feature type="transmembrane region" description="Helical" evidence="9">
    <location>
        <begin position="86"/>
        <end position="105"/>
    </location>
</feature>
<organism evidence="11">
    <name type="scientific">Desulfobacca acetoxidans</name>
    <dbReference type="NCBI Taxonomy" id="60893"/>
    <lineage>
        <taxon>Bacteria</taxon>
        <taxon>Pseudomonadati</taxon>
        <taxon>Thermodesulfobacteriota</taxon>
        <taxon>Desulfobaccia</taxon>
        <taxon>Desulfobaccales</taxon>
        <taxon>Desulfobaccaceae</taxon>
        <taxon>Desulfobacca</taxon>
    </lineage>
</organism>
<comment type="catalytic activity">
    <reaction evidence="1">
        <text>ATP + protein L-histidine = ADP + protein N-phospho-L-histidine.</text>
        <dbReference type="EC" id="2.7.13.3"/>
    </reaction>
</comment>
<keyword evidence="8" id="KW-0902">Two-component regulatory system</keyword>
<evidence type="ECO:0000256" key="8">
    <source>
        <dbReference type="ARBA" id="ARBA00023012"/>
    </source>
</evidence>
<keyword evidence="9" id="KW-0472">Membrane</keyword>
<keyword evidence="3" id="KW-0597">Phosphoprotein</keyword>
<dbReference type="Gene3D" id="1.10.287.130">
    <property type="match status" value="1"/>
</dbReference>
<keyword evidence="4" id="KW-0808">Transferase</keyword>
<dbReference type="InterPro" id="IPR003594">
    <property type="entry name" value="HATPase_dom"/>
</dbReference>
<evidence type="ECO:0000256" key="1">
    <source>
        <dbReference type="ARBA" id="ARBA00000085"/>
    </source>
</evidence>